<protein>
    <submittedName>
        <fullName evidence="1">Uncharacterized protein</fullName>
    </submittedName>
</protein>
<name>A0A5M8PWB7_9LECA</name>
<sequence length="118" mass="12446">MVLGPWHTPYPKAAGGGGAPRPSPLAPRASPVTSIFEANLVQRPTGAPHIGAWPPQAYLVQAPDDLALHPSQFAFLHPLPLATESTFSLKEQETSNSRLGLVTVSPRVVSELIAAIPI</sequence>
<evidence type="ECO:0000313" key="2">
    <source>
        <dbReference type="Proteomes" id="UP000324767"/>
    </source>
</evidence>
<proteinExistence type="predicted"/>
<organism evidence="1 2">
    <name type="scientific">Lasallia pustulata</name>
    <dbReference type="NCBI Taxonomy" id="136370"/>
    <lineage>
        <taxon>Eukaryota</taxon>
        <taxon>Fungi</taxon>
        <taxon>Dikarya</taxon>
        <taxon>Ascomycota</taxon>
        <taxon>Pezizomycotina</taxon>
        <taxon>Lecanoromycetes</taxon>
        <taxon>OSLEUM clade</taxon>
        <taxon>Umbilicariomycetidae</taxon>
        <taxon>Umbilicariales</taxon>
        <taxon>Umbilicariaceae</taxon>
        <taxon>Lasallia</taxon>
    </lineage>
</organism>
<gene>
    <name evidence="1" type="ORF">FRX48_02297</name>
</gene>
<dbReference type="AlphaFoldDB" id="A0A5M8PWB7"/>
<dbReference type="Proteomes" id="UP000324767">
    <property type="component" value="Unassembled WGS sequence"/>
</dbReference>
<reference evidence="1 2" key="1">
    <citation type="submission" date="2019-09" db="EMBL/GenBank/DDBJ databases">
        <title>The hologenome of the rock-dwelling lichen Lasallia pustulata.</title>
        <authorList>
            <person name="Greshake Tzovaras B."/>
            <person name="Segers F."/>
            <person name="Bicker A."/>
            <person name="Dal Grande F."/>
            <person name="Otte J."/>
            <person name="Hankeln T."/>
            <person name="Schmitt I."/>
            <person name="Ebersberger I."/>
        </authorList>
    </citation>
    <scope>NUCLEOTIDE SEQUENCE [LARGE SCALE GENOMIC DNA]</scope>
    <source>
        <strain evidence="1">A1-1</strain>
    </source>
</reference>
<feature type="non-terminal residue" evidence="1">
    <location>
        <position position="118"/>
    </location>
</feature>
<evidence type="ECO:0000313" key="1">
    <source>
        <dbReference type="EMBL" id="KAA6413935.1"/>
    </source>
</evidence>
<comment type="caution">
    <text evidence="1">The sequence shown here is derived from an EMBL/GenBank/DDBJ whole genome shotgun (WGS) entry which is preliminary data.</text>
</comment>
<accession>A0A5M8PWB7</accession>
<dbReference type="EMBL" id="VXIT01000003">
    <property type="protein sequence ID" value="KAA6413935.1"/>
    <property type="molecule type" value="Genomic_DNA"/>
</dbReference>